<dbReference type="RefSeq" id="WP_168673030.1">
    <property type="nucleotide sequence ID" value="NZ_JAAVTK010000005.1"/>
</dbReference>
<keyword evidence="3" id="KW-1185">Reference proteome</keyword>
<comment type="caution">
    <text evidence="2">The sequence shown here is derived from an EMBL/GenBank/DDBJ whole genome shotgun (WGS) entry which is preliminary data.</text>
</comment>
<gene>
    <name evidence="2" type="ORF">HBN54_001987</name>
</gene>
<name>A0ABX1HGL2_9BACT</name>
<evidence type="ECO:0000256" key="1">
    <source>
        <dbReference type="SAM" id="MobiDB-lite"/>
    </source>
</evidence>
<accession>A0ABX1HGL2</accession>
<dbReference type="Proteomes" id="UP000717634">
    <property type="component" value="Unassembled WGS sequence"/>
</dbReference>
<protein>
    <submittedName>
        <fullName evidence="2">Uncharacterized protein</fullName>
    </submittedName>
</protein>
<evidence type="ECO:0000313" key="2">
    <source>
        <dbReference type="EMBL" id="NKI89389.1"/>
    </source>
</evidence>
<proteinExistence type="predicted"/>
<dbReference type="EMBL" id="JAAVTK010000005">
    <property type="protein sequence ID" value="NKI89389.1"/>
    <property type="molecule type" value="Genomic_DNA"/>
</dbReference>
<organism evidence="2 3">
    <name type="scientific">Hymenobacter artigasi</name>
    <dbReference type="NCBI Taxonomy" id="2719616"/>
    <lineage>
        <taxon>Bacteria</taxon>
        <taxon>Pseudomonadati</taxon>
        <taxon>Bacteroidota</taxon>
        <taxon>Cytophagia</taxon>
        <taxon>Cytophagales</taxon>
        <taxon>Hymenobacteraceae</taxon>
        <taxon>Hymenobacter</taxon>
    </lineage>
</organism>
<feature type="region of interest" description="Disordered" evidence="1">
    <location>
        <begin position="63"/>
        <end position="93"/>
    </location>
</feature>
<feature type="compositionally biased region" description="Polar residues" evidence="1">
    <location>
        <begin position="64"/>
        <end position="74"/>
    </location>
</feature>
<sequence length="132" mass="15181">MPNNSRQNKCLQIDISNGYKLGFSYAVWLESRGPEMSFKLFESIVSDKSFMSQYNDEYEAEVNTELNRNQSNIEATEKRKKPHKKNEPTNTIEEIPITNKTVTKNRPASKIISSGARFCNECGRHHQGNVCY</sequence>
<evidence type="ECO:0000313" key="3">
    <source>
        <dbReference type="Proteomes" id="UP000717634"/>
    </source>
</evidence>
<reference evidence="2 3" key="1">
    <citation type="submission" date="2020-03" db="EMBL/GenBank/DDBJ databases">
        <title>Genomic Encyclopedia of Type Strains, Phase IV (KMG-V): Genome sequencing to study the core and pangenomes of soil and plant-associated prokaryotes.</title>
        <authorList>
            <person name="Whitman W."/>
        </authorList>
    </citation>
    <scope>NUCLEOTIDE SEQUENCE [LARGE SCALE GENOMIC DNA]</scope>
    <source>
        <strain evidence="2 3">1B</strain>
    </source>
</reference>